<feature type="chain" id="PRO_5047363784" evidence="2">
    <location>
        <begin position="27"/>
        <end position="624"/>
    </location>
</feature>
<evidence type="ECO:0000313" key="4">
    <source>
        <dbReference type="Proteomes" id="UP001365128"/>
    </source>
</evidence>
<dbReference type="Proteomes" id="UP001365128">
    <property type="component" value="Unassembled WGS sequence"/>
</dbReference>
<keyword evidence="2" id="KW-0732">Signal</keyword>
<keyword evidence="4" id="KW-1185">Reference proteome</keyword>
<organism evidence="3 4">
    <name type="scientific">Phyllosticta citricarpa</name>
    <dbReference type="NCBI Taxonomy" id="55181"/>
    <lineage>
        <taxon>Eukaryota</taxon>
        <taxon>Fungi</taxon>
        <taxon>Dikarya</taxon>
        <taxon>Ascomycota</taxon>
        <taxon>Pezizomycotina</taxon>
        <taxon>Dothideomycetes</taxon>
        <taxon>Dothideomycetes incertae sedis</taxon>
        <taxon>Botryosphaeriales</taxon>
        <taxon>Phyllostictaceae</taxon>
        <taxon>Phyllosticta</taxon>
    </lineage>
</organism>
<accession>A0ABR1MQW8</accession>
<feature type="signal peptide" evidence="2">
    <location>
        <begin position="1"/>
        <end position="26"/>
    </location>
</feature>
<evidence type="ECO:0000256" key="1">
    <source>
        <dbReference type="SAM" id="MobiDB-lite"/>
    </source>
</evidence>
<comment type="caution">
    <text evidence="3">The sequence shown here is derived from an EMBL/GenBank/DDBJ whole genome shotgun (WGS) entry which is preliminary data.</text>
</comment>
<dbReference type="EMBL" id="JBBPDW010000002">
    <property type="protein sequence ID" value="KAK7555593.1"/>
    <property type="molecule type" value="Genomic_DNA"/>
</dbReference>
<gene>
    <name evidence="3" type="ORF">IWX46DRAFT_637083</name>
</gene>
<protein>
    <submittedName>
        <fullName evidence="3">Uncharacterized protein</fullName>
    </submittedName>
</protein>
<evidence type="ECO:0000313" key="3">
    <source>
        <dbReference type="EMBL" id="KAK7555593.1"/>
    </source>
</evidence>
<feature type="region of interest" description="Disordered" evidence="1">
    <location>
        <begin position="487"/>
        <end position="524"/>
    </location>
</feature>
<feature type="region of interest" description="Disordered" evidence="1">
    <location>
        <begin position="444"/>
        <end position="470"/>
    </location>
</feature>
<feature type="compositionally biased region" description="Basic and acidic residues" evidence="1">
    <location>
        <begin position="487"/>
        <end position="498"/>
    </location>
</feature>
<feature type="compositionally biased region" description="Low complexity" evidence="1">
    <location>
        <begin position="334"/>
        <end position="350"/>
    </location>
</feature>
<feature type="compositionally biased region" description="Polar residues" evidence="1">
    <location>
        <begin position="321"/>
        <end position="333"/>
    </location>
</feature>
<proteinExistence type="predicted"/>
<feature type="region of interest" description="Disordered" evidence="1">
    <location>
        <begin position="307"/>
        <end position="350"/>
    </location>
</feature>
<evidence type="ECO:0000256" key="2">
    <source>
        <dbReference type="SAM" id="SignalP"/>
    </source>
</evidence>
<reference evidence="3 4" key="1">
    <citation type="submission" date="2024-04" db="EMBL/GenBank/DDBJ databases">
        <title>Phyllosticta paracitricarpa is synonymous to the EU quarantine fungus P. citricarpa based on phylogenomic analyses.</title>
        <authorList>
            <consortium name="Lawrence Berkeley National Laboratory"/>
            <person name="Van Ingen-Buijs V.A."/>
            <person name="Van Westerhoven A.C."/>
            <person name="Haridas S."/>
            <person name="Skiadas P."/>
            <person name="Martin F."/>
            <person name="Groenewald J.Z."/>
            <person name="Crous P.W."/>
            <person name="Seidl M.F."/>
        </authorList>
    </citation>
    <scope>NUCLEOTIDE SEQUENCE [LARGE SCALE GENOMIC DNA]</scope>
    <source>
        <strain evidence="3 4">CBS 122670</strain>
    </source>
</reference>
<name>A0ABR1MQW8_9PEZI</name>
<feature type="region of interest" description="Disordered" evidence="1">
    <location>
        <begin position="379"/>
        <end position="419"/>
    </location>
</feature>
<sequence length="624" mass="68290">MRTSNFLPAKMAAIIATLAAVPLVRALPVDAEVPPHSYDMMGLPLPSSFPPPLPAADIPIPNPVEKRDASWTAYPTVAAPTQQALTTEAPFMTLSRLHSGDGADRIWVPSTKEIRTSVFGQAKMAKREDSTLTLPVSPADILDNTPKEDVNANDMTDKTSKVYGKASTPRPPQCKGLSDFLCIFCLKTGVECADSSLSYSSAPRQTRSARPTAYTFRTRSAWPTAYTFAPTERSRPTRPAWPITYTFARTRRHYRPTMTTAPPVLFSLPPVEHPQRSWSREFPDLGWEEEFQKRSVDKSKRGIIGGILDSVTGNKNDKSDSSSGVIDSVTGKTNNGNSDNGNSNNGEGLLNNVVESVTGDKDGNSKKPKDPVQDIVDILTGENNKPKKNSTTSGGGLVDTASDLLNGKNNDDKKNNGNGIVGNLINNIFKREPFHLTRGFHFHDFDNKDEKNSDAAAADAEEEDLDNDNSKMDAFDAEIEAEVRAQLDEEERESRDKAQANAQASTRRGLKAAHSADNEKPCNGTNALHHLKIIERDSAGNEHLRPLNHTEFAALCRELGSRERLPGPVPVMKGKQDDVDARNATSIGDGKRDINFHISRIRIKGANVGEGRRSVGKNLRMEEE</sequence>
<feature type="compositionally biased region" description="Basic and acidic residues" evidence="1">
    <location>
        <begin position="444"/>
        <end position="453"/>
    </location>
</feature>